<reference evidence="2" key="1">
    <citation type="submission" date="2023-03" db="UniProtKB">
        <authorList>
            <consortium name="EnsemblPlants"/>
        </authorList>
    </citation>
    <scope>IDENTIFICATION</scope>
</reference>
<keyword evidence="1" id="KW-0812">Transmembrane</keyword>
<keyword evidence="1" id="KW-1133">Transmembrane helix</keyword>
<evidence type="ECO:0000256" key="1">
    <source>
        <dbReference type="SAM" id="Phobius"/>
    </source>
</evidence>
<organism evidence="2">
    <name type="scientific">Cucumis melo</name>
    <name type="common">Muskmelon</name>
    <dbReference type="NCBI Taxonomy" id="3656"/>
    <lineage>
        <taxon>Eukaryota</taxon>
        <taxon>Viridiplantae</taxon>
        <taxon>Streptophyta</taxon>
        <taxon>Embryophyta</taxon>
        <taxon>Tracheophyta</taxon>
        <taxon>Spermatophyta</taxon>
        <taxon>Magnoliopsida</taxon>
        <taxon>eudicotyledons</taxon>
        <taxon>Gunneridae</taxon>
        <taxon>Pentapetalae</taxon>
        <taxon>rosids</taxon>
        <taxon>fabids</taxon>
        <taxon>Cucurbitales</taxon>
        <taxon>Cucurbitaceae</taxon>
        <taxon>Benincaseae</taxon>
        <taxon>Cucumis</taxon>
    </lineage>
</organism>
<dbReference type="EnsemblPlants" id="MELO3C032753.2.1">
    <property type="protein sequence ID" value="MELO3C032753.2.1"/>
    <property type="gene ID" value="MELO3C032753.2"/>
</dbReference>
<feature type="transmembrane region" description="Helical" evidence="1">
    <location>
        <begin position="121"/>
        <end position="141"/>
    </location>
</feature>
<sequence length="146" mass="17294">MHPSRAPRMFVIDDWDESAEGFFVNRDLASKIRKTTDRDGRLHQKETEERLFLMMVELIQYCVRCSNDDGADMSCCYIFVSPLFHRMVLRSVIMRSKAYNSIAIQEGRAQLSQRRQYWPNWVTKILVLFFSTILLAVMIVIDFRFN</sequence>
<dbReference type="Gramene" id="MELO3C032753.2.1">
    <property type="protein sequence ID" value="MELO3C032753.2.1"/>
    <property type="gene ID" value="MELO3C032753.2"/>
</dbReference>
<protein>
    <submittedName>
        <fullName evidence="2">Uncharacterized protein</fullName>
    </submittedName>
</protein>
<proteinExistence type="predicted"/>
<name>A0A9I9EEN1_CUCME</name>
<accession>A0A9I9EEN1</accession>
<evidence type="ECO:0000313" key="2">
    <source>
        <dbReference type="EnsemblPlants" id="MELO3C032753.2.1"/>
    </source>
</evidence>
<keyword evidence="1" id="KW-0472">Membrane</keyword>
<dbReference type="AlphaFoldDB" id="A0A9I9EEN1"/>